<evidence type="ECO:0000313" key="3">
    <source>
        <dbReference type="Proteomes" id="UP000662074"/>
    </source>
</evidence>
<keyword evidence="1" id="KW-0472">Membrane</keyword>
<keyword evidence="3" id="KW-1185">Reference proteome</keyword>
<accession>A0A917JAF7</accession>
<dbReference type="PANTHER" id="PTHR36434">
    <property type="entry name" value="MEMBRANE PROTEASE YUGP-RELATED"/>
    <property type="match status" value="1"/>
</dbReference>
<name>A0A917JAF7_9SPHI</name>
<proteinExistence type="predicted"/>
<organism evidence="2 3">
    <name type="scientific">Mucilaginibacter galii</name>
    <dbReference type="NCBI Taxonomy" id="2005073"/>
    <lineage>
        <taxon>Bacteria</taxon>
        <taxon>Pseudomonadati</taxon>
        <taxon>Bacteroidota</taxon>
        <taxon>Sphingobacteriia</taxon>
        <taxon>Sphingobacteriales</taxon>
        <taxon>Sphingobacteriaceae</taxon>
        <taxon>Mucilaginibacter</taxon>
    </lineage>
</organism>
<reference evidence="2" key="2">
    <citation type="submission" date="2020-09" db="EMBL/GenBank/DDBJ databases">
        <authorList>
            <person name="Sun Q."/>
            <person name="Sedlacek I."/>
        </authorList>
    </citation>
    <scope>NUCLEOTIDE SEQUENCE</scope>
    <source>
        <strain evidence="2">CCM 8711</strain>
    </source>
</reference>
<keyword evidence="1" id="KW-0812">Transmembrane</keyword>
<dbReference type="InterPro" id="IPR007395">
    <property type="entry name" value="Zn_peptidase_2"/>
</dbReference>
<feature type="transmembrane region" description="Helical" evidence="1">
    <location>
        <begin position="131"/>
        <end position="156"/>
    </location>
</feature>
<dbReference type="RefSeq" id="WP_188414945.1">
    <property type="nucleotide sequence ID" value="NZ_BMDO01000002.1"/>
</dbReference>
<comment type="caution">
    <text evidence="2">The sequence shown here is derived from an EMBL/GenBank/DDBJ whole genome shotgun (WGS) entry which is preliminary data.</text>
</comment>
<evidence type="ECO:0000313" key="2">
    <source>
        <dbReference type="EMBL" id="GGI50099.1"/>
    </source>
</evidence>
<reference evidence="2" key="1">
    <citation type="journal article" date="2014" name="Int. J. Syst. Evol. Microbiol.">
        <title>Complete genome sequence of Corynebacterium casei LMG S-19264T (=DSM 44701T), isolated from a smear-ripened cheese.</title>
        <authorList>
            <consortium name="US DOE Joint Genome Institute (JGI-PGF)"/>
            <person name="Walter F."/>
            <person name="Albersmeier A."/>
            <person name="Kalinowski J."/>
            <person name="Ruckert C."/>
        </authorList>
    </citation>
    <scope>NUCLEOTIDE SEQUENCE</scope>
    <source>
        <strain evidence="2">CCM 8711</strain>
    </source>
</reference>
<dbReference type="Proteomes" id="UP000662074">
    <property type="component" value="Unassembled WGS sequence"/>
</dbReference>
<evidence type="ECO:0000256" key="1">
    <source>
        <dbReference type="SAM" id="Phobius"/>
    </source>
</evidence>
<sequence length="245" mass="27205">MNNILMILGYIGGDGFNSAWLLMIGIALVSFVVQWRFKSKFKQYAEIGLSSGLSGAEVAQRMLRDYGISNVQVISVEGQLTDHYNPENRTVNLSPDVYHSRSVAAAAVAAHECGHAVQHAKAYSWLTFRSAMVPVVQTASTLVQWTLMIGVMLLFFSHSPTVLFIGVIALGIITAFSFVTLPVEFDASRRALAWLDNNYSVMQTRQERDEAKDALWWAAMTYVVAALGSLATLLYYLQLLNSRRD</sequence>
<feature type="transmembrane region" description="Helical" evidence="1">
    <location>
        <begin position="20"/>
        <end position="37"/>
    </location>
</feature>
<gene>
    <name evidence="2" type="ORF">GCM10011425_13110</name>
</gene>
<dbReference type="PANTHER" id="PTHR36434:SF1">
    <property type="entry name" value="MEMBRANE PROTEASE YUGP-RELATED"/>
    <property type="match status" value="1"/>
</dbReference>
<dbReference type="AlphaFoldDB" id="A0A917JAF7"/>
<dbReference type="EMBL" id="BMDO01000002">
    <property type="protein sequence ID" value="GGI50099.1"/>
    <property type="molecule type" value="Genomic_DNA"/>
</dbReference>
<keyword evidence="1" id="KW-1133">Transmembrane helix</keyword>
<protein>
    <submittedName>
        <fullName evidence="2">Membrane protein</fullName>
    </submittedName>
</protein>
<dbReference type="Pfam" id="PF04298">
    <property type="entry name" value="Zn_peptidase_2"/>
    <property type="match status" value="1"/>
</dbReference>
<feature type="transmembrane region" description="Helical" evidence="1">
    <location>
        <begin position="214"/>
        <end position="237"/>
    </location>
</feature>
<feature type="transmembrane region" description="Helical" evidence="1">
    <location>
        <begin position="162"/>
        <end position="181"/>
    </location>
</feature>